<organism evidence="3 4">
    <name type="scientific">Protopolystoma xenopodis</name>
    <dbReference type="NCBI Taxonomy" id="117903"/>
    <lineage>
        <taxon>Eukaryota</taxon>
        <taxon>Metazoa</taxon>
        <taxon>Spiralia</taxon>
        <taxon>Lophotrochozoa</taxon>
        <taxon>Platyhelminthes</taxon>
        <taxon>Monogenea</taxon>
        <taxon>Polyopisthocotylea</taxon>
        <taxon>Polystomatidea</taxon>
        <taxon>Polystomatidae</taxon>
        <taxon>Protopolystoma</taxon>
    </lineage>
</organism>
<feature type="compositionally biased region" description="Basic and acidic residues" evidence="1">
    <location>
        <begin position="15"/>
        <end position="28"/>
    </location>
</feature>
<evidence type="ECO:0000256" key="1">
    <source>
        <dbReference type="SAM" id="MobiDB-lite"/>
    </source>
</evidence>
<dbReference type="AlphaFoldDB" id="A0A3S5B0Q9"/>
<accession>A0A3S5B0Q9</accession>
<comment type="caution">
    <text evidence="3">The sequence shown here is derived from an EMBL/GenBank/DDBJ whole genome shotgun (WGS) entry which is preliminary data.</text>
</comment>
<evidence type="ECO:0000313" key="4">
    <source>
        <dbReference type="Proteomes" id="UP000784294"/>
    </source>
</evidence>
<dbReference type="Proteomes" id="UP000784294">
    <property type="component" value="Unassembled WGS sequence"/>
</dbReference>
<keyword evidence="2" id="KW-1133">Transmembrane helix</keyword>
<keyword evidence="4" id="KW-1185">Reference proteome</keyword>
<dbReference type="EMBL" id="CAAALY010110950">
    <property type="protein sequence ID" value="VEL30280.1"/>
    <property type="molecule type" value="Genomic_DNA"/>
</dbReference>
<feature type="region of interest" description="Disordered" evidence="1">
    <location>
        <begin position="9"/>
        <end position="28"/>
    </location>
</feature>
<name>A0A3S5B0Q9_9PLAT</name>
<keyword evidence="2" id="KW-0812">Transmembrane</keyword>
<gene>
    <name evidence="3" type="ORF">PXEA_LOCUS23720</name>
</gene>
<keyword evidence="2" id="KW-0472">Membrane</keyword>
<evidence type="ECO:0000256" key="2">
    <source>
        <dbReference type="SAM" id="Phobius"/>
    </source>
</evidence>
<reference evidence="3" key="1">
    <citation type="submission" date="2018-11" db="EMBL/GenBank/DDBJ databases">
        <authorList>
            <consortium name="Pathogen Informatics"/>
        </authorList>
    </citation>
    <scope>NUCLEOTIDE SEQUENCE</scope>
</reference>
<sequence length="240" mass="26179">MTSFLTTLASPNNLEKVEPTEEGKHENEDNCAISADIVTVTKDPMINDSSASDSCIMQAGDCSATSFNSQAVTSQDHSFFNSAISVRTSACSAPHPSTDSIISVAAGPSCSSSPRVWAERPTENKALIGDGDILTSMEAQSPSTGESESNSPSKSQDVLKHFEEGVSPFLLRLLPLFVNLKYQIKIYLIQLTICSMSLFRKAYLVQLYISPVYLFLIVFTIQASHIFLRTFIPFLAEFVS</sequence>
<feature type="transmembrane region" description="Helical" evidence="2">
    <location>
        <begin position="211"/>
        <end position="232"/>
    </location>
</feature>
<evidence type="ECO:0000313" key="3">
    <source>
        <dbReference type="EMBL" id="VEL30280.1"/>
    </source>
</evidence>
<proteinExistence type="predicted"/>
<protein>
    <submittedName>
        <fullName evidence="3">Uncharacterized protein</fullName>
    </submittedName>
</protein>